<dbReference type="GO" id="GO:0008270">
    <property type="term" value="F:zinc ion binding"/>
    <property type="evidence" value="ECO:0007669"/>
    <property type="project" value="UniProtKB-KW"/>
</dbReference>
<keyword evidence="6 10" id="KW-0238">DNA-binding</keyword>
<keyword evidence="8 10" id="KW-0675">Receptor</keyword>
<evidence type="ECO:0000256" key="1">
    <source>
        <dbReference type="ARBA" id="ARBA00004123"/>
    </source>
</evidence>
<dbReference type="Proteomes" id="UP001634394">
    <property type="component" value="Unassembled WGS sequence"/>
</dbReference>
<evidence type="ECO:0000259" key="12">
    <source>
        <dbReference type="PROSITE" id="PS51843"/>
    </source>
</evidence>
<accession>A0ABD3X4U7</accession>
<keyword evidence="9 10" id="KW-0539">Nucleus</keyword>
<dbReference type="Gene3D" id="3.30.50.10">
    <property type="entry name" value="Erythroid Transcription Factor GATA-1, subunit A"/>
    <property type="match status" value="1"/>
</dbReference>
<dbReference type="SMART" id="SM00430">
    <property type="entry name" value="HOLI"/>
    <property type="match status" value="1"/>
</dbReference>
<dbReference type="PRINTS" id="PR00047">
    <property type="entry name" value="STROIDFINGER"/>
</dbReference>
<evidence type="ECO:0000256" key="8">
    <source>
        <dbReference type="ARBA" id="ARBA00023170"/>
    </source>
</evidence>
<dbReference type="SUPFAM" id="SSF48508">
    <property type="entry name" value="Nuclear receptor ligand-binding domain"/>
    <property type="match status" value="1"/>
</dbReference>
<evidence type="ECO:0000256" key="9">
    <source>
        <dbReference type="ARBA" id="ARBA00023242"/>
    </source>
</evidence>
<organism evidence="13 14">
    <name type="scientific">Sinanodonta woodiana</name>
    <name type="common">Chinese pond mussel</name>
    <name type="synonym">Anodonta woodiana</name>
    <dbReference type="NCBI Taxonomy" id="1069815"/>
    <lineage>
        <taxon>Eukaryota</taxon>
        <taxon>Metazoa</taxon>
        <taxon>Spiralia</taxon>
        <taxon>Lophotrochozoa</taxon>
        <taxon>Mollusca</taxon>
        <taxon>Bivalvia</taxon>
        <taxon>Autobranchia</taxon>
        <taxon>Heteroconchia</taxon>
        <taxon>Palaeoheterodonta</taxon>
        <taxon>Unionida</taxon>
        <taxon>Unionoidea</taxon>
        <taxon>Unionidae</taxon>
        <taxon>Unioninae</taxon>
        <taxon>Sinanodonta</taxon>
    </lineage>
</organism>
<evidence type="ECO:0008006" key="15">
    <source>
        <dbReference type="Google" id="ProtNLM"/>
    </source>
</evidence>
<dbReference type="FunFam" id="3.30.50.10:FF:000019">
    <property type="entry name" value="Nuclear receptor subfamily 2 group E member"/>
    <property type="match status" value="1"/>
</dbReference>
<dbReference type="Pfam" id="PF00104">
    <property type="entry name" value="Hormone_recep"/>
    <property type="match status" value="1"/>
</dbReference>
<proteinExistence type="inferred from homology"/>
<dbReference type="InterPro" id="IPR035500">
    <property type="entry name" value="NHR-like_dom_sf"/>
</dbReference>
<keyword evidence="2 10" id="KW-0479">Metal-binding</keyword>
<evidence type="ECO:0000256" key="10">
    <source>
        <dbReference type="RuleBase" id="RU004334"/>
    </source>
</evidence>
<dbReference type="InterPro" id="IPR001628">
    <property type="entry name" value="Znf_hrmn_rcpt"/>
</dbReference>
<dbReference type="PROSITE" id="PS00031">
    <property type="entry name" value="NUCLEAR_REC_DBD_1"/>
    <property type="match status" value="1"/>
</dbReference>
<feature type="domain" description="Nuclear receptor" evidence="11">
    <location>
        <begin position="39"/>
        <end position="118"/>
    </location>
</feature>
<keyword evidence="7 10" id="KW-0804">Transcription</keyword>
<evidence type="ECO:0000256" key="6">
    <source>
        <dbReference type="ARBA" id="ARBA00023125"/>
    </source>
</evidence>
<dbReference type="InterPro" id="IPR050274">
    <property type="entry name" value="Nuclear_hormone_rcpt_NR2"/>
</dbReference>
<evidence type="ECO:0000256" key="7">
    <source>
        <dbReference type="ARBA" id="ARBA00023163"/>
    </source>
</evidence>
<keyword evidence="14" id="KW-1185">Reference proteome</keyword>
<evidence type="ECO:0000256" key="5">
    <source>
        <dbReference type="ARBA" id="ARBA00023015"/>
    </source>
</evidence>
<evidence type="ECO:0000256" key="4">
    <source>
        <dbReference type="ARBA" id="ARBA00022833"/>
    </source>
</evidence>
<dbReference type="GO" id="GO:0003677">
    <property type="term" value="F:DNA binding"/>
    <property type="evidence" value="ECO:0007669"/>
    <property type="project" value="UniProtKB-KW"/>
</dbReference>
<dbReference type="SUPFAM" id="SSF57716">
    <property type="entry name" value="Glucocorticoid receptor-like (DNA-binding domain)"/>
    <property type="match status" value="1"/>
</dbReference>
<dbReference type="PROSITE" id="PS51030">
    <property type="entry name" value="NUCLEAR_REC_DBD_2"/>
    <property type="match status" value="1"/>
</dbReference>
<comment type="subcellular location">
    <subcellularLocation>
        <location evidence="1 10">Nucleus</location>
    </subcellularLocation>
</comment>
<keyword evidence="5 10" id="KW-0805">Transcription regulation</keyword>
<dbReference type="GO" id="GO:0005634">
    <property type="term" value="C:nucleus"/>
    <property type="evidence" value="ECO:0007669"/>
    <property type="project" value="UniProtKB-SubCell"/>
</dbReference>
<dbReference type="SMART" id="SM00399">
    <property type="entry name" value="ZnF_C4"/>
    <property type="match status" value="1"/>
</dbReference>
<sequence>MAVIRNGECYRPLSHSGTLLIILDQNINETIIKDSRLLDIPCRVCGDRSSGRHYGIFSCDGCSGFFKRTIHRNRAYTCKAQGELHGKCPVDKTHRNQCRACRLRRCAEVSMNKNAVQHERGPRRKASLKIQNKGSSFTKDGKDVRTTVTKAVRQQLMQEESSIGIQRTQPGLIADPKEFPASFPSTTTPVRCEGCFDLTISRARYDSIMNFDLARSRLLATIQWIQEIPSFNILCEHDQRVILSSSRSRMFLLDSLLLEQSYPAATLKFQTSSQHPFCTGLSCCGPRQLSFLDDRLNPMMPNHPLQRSASPDIAEILYLKLLLLFNPDLPTLLDRSLVELFQRQVHVNLFSHVCEMYPNDPGRYMRLLTLVNSLCQSPLSPNIDFIHGACGCGDASCHVKR</sequence>
<dbReference type="AlphaFoldDB" id="A0ABD3X4U7"/>
<feature type="domain" description="NR LBD" evidence="12">
    <location>
        <begin position="181"/>
        <end position="401"/>
    </location>
</feature>
<dbReference type="GO" id="GO:0006357">
    <property type="term" value="P:regulation of transcription by RNA polymerase II"/>
    <property type="evidence" value="ECO:0007669"/>
    <property type="project" value="UniProtKB-ARBA"/>
</dbReference>
<comment type="caution">
    <text evidence="13">The sequence shown here is derived from an EMBL/GenBank/DDBJ whole genome shotgun (WGS) entry which is preliminary data.</text>
</comment>
<dbReference type="InterPro" id="IPR000536">
    <property type="entry name" value="Nucl_hrmn_rcpt_lig-bd"/>
</dbReference>
<name>A0ABD3X4U7_SINWO</name>
<evidence type="ECO:0000313" key="14">
    <source>
        <dbReference type="Proteomes" id="UP001634394"/>
    </source>
</evidence>
<dbReference type="Pfam" id="PF00105">
    <property type="entry name" value="zf-C4"/>
    <property type="match status" value="1"/>
</dbReference>
<keyword evidence="3 10" id="KW-0863">Zinc-finger</keyword>
<evidence type="ECO:0000313" key="13">
    <source>
        <dbReference type="EMBL" id="KAL3881282.1"/>
    </source>
</evidence>
<protein>
    <recommendedName>
        <fullName evidence="15">Nuclear receptor subfamily 2 group E member 1</fullName>
    </recommendedName>
</protein>
<dbReference type="EMBL" id="JBJQND010000003">
    <property type="protein sequence ID" value="KAL3881282.1"/>
    <property type="molecule type" value="Genomic_DNA"/>
</dbReference>
<dbReference type="PANTHER" id="PTHR24083">
    <property type="entry name" value="NUCLEAR HORMONE RECEPTOR"/>
    <property type="match status" value="1"/>
</dbReference>
<reference evidence="13 14" key="1">
    <citation type="submission" date="2024-11" db="EMBL/GenBank/DDBJ databases">
        <title>Chromosome-level genome assembly of the freshwater bivalve Anodonta woodiana.</title>
        <authorList>
            <person name="Chen X."/>
        </authorList>
    </citation>
    <scope>NUCLEOTIDE SEQUENCE [LARGE SCALE GENOMIC DNA]</scope>
    <source>
        <strain evidence="13">MN2024</strain>
        <tissue evidence="13">Gills</tissue>
    </source>
</reference>
<dbReference type="GO" id="GO:0003700">
    <property type="term" value="F:DNA-binding transcription factor activity"/>
    <property type="evidence" value="ECO:0007669"/>
    <property type="project" value="UniProtKB-ARBA"/>
</dbReference>
<evidence type="ECO:0000256" key="3">
    <source>
        <dbReference type="ARBA" id="ARBA00022771"/>
    </source>
</evidence>
<dbReference type="PROSITE" id="PS51843">
    <property type="entry name" value="NR_LBD"/>
    <property type="match status" value="1"/>
</dbReference>
<dbReference type="InterPro" id="IPR013088">
    <property type="entry name" value="Znf_NHR/GATA"/>
</dbReference>
<keyword evidence="4 10" id="KW-0862">Zinc</keyword>
<evidence type="ECO:0000256" key="2">
    <source>
        <dbReference type="ARBA" id="ARBA00022723"/>
    </source>
</evidence>
<gene>
    <name evidence="13" type="ORF">ACJMK2_027737</name>
</gene>
<dbReference type="Gene3D" id="1.10.565.10">
    <property type="entry name" value="Retinoid X Receptor"/>
    <property type="match status" value="1"/>
</dbReference>
<comment type="similarity">
    <text evidence="10">Belongs to the nuclear hormone receptor family.</text>
</comment>
<evidence type="ECO:0000259" key="11">
    <source>
        <dbReference type="PROSITE" id="PS51030"/>
    </source>
</evidence>
<dbReference type="GO" id="GO:0032502">
    <property type="term" value="P:developmental process"/>
    <property type="evidence" value="ECO:0007669"/>
    <property type="project" value="UniProtKB-ARBA"/>
</dbReference>